<dbReference type="SUPFAM" id="SSF89260">
    <property type="entry name" value="Collagen-binding domain"/>
    <property type="match status" value="1"/>
</dbReference>
<comment type="caution">
    <text evidence="1">The sequence shown here is derived from an EMBL/GenBank/DDBJ whole genome shotgun (WGS) entry which is preliminary data.</text>
</comment>
<dbReference type="Proteomes" id="UP000574276">
    <property type="component" value="Unassembled WGS sequence"/>
</dbReference>
<accession>A0A839K1Q1</accession>
<dbReference type="RefSeq" id="WP_228352597.1">
    <property type="nucleotide sequence ID" value="NZ_JACEGA010000001.1"/>
</dbReference>
<evidence type="ECO:0000313" key="1">
    <source>
        <dbReference type="EMBL" id="MBB2182909.1"/>
    </source>
</evidence>
<name>A0A839K1Q1_9FIRM</name>
<organism evidence="1 2">
    <name type="scientific">Variimorphobacter saccharofermentans</name>
    <dbReference type="NCBI Taxonomy" id="2755051"/>
    <lineage>
        <taxon>Bacteria</taxon>
        <taxon>Bacillati</taxon>
        <taxon>Bacillota</taxon>
        <taxon>Clostridia</taxon>
        <taxon>Lachnospirales</taxon>
        <taxon>Lachnospiraceae</taxon>
        <taxon>Variimorphobacter</taxon>
    </lineage>
</organism>
<keyword evidence="2" id="KW-1185">Reference proteome</keyword>
<reference evidence="1 2" key="1">
    <citation type="submission" date="2020-07" db="EMBL/GenBank/DDBJ databases">
        <title>Characterization and genome sequencing of isolate MD1, a novel member within the family Lachnospiraceae.</title>
        <authorList>
            <person name="Rettenmaier R."/>
            <person name="Di Bello L."/>
            <person name="Zinser C."/>
            <person name="Scheitz K."/>
            <person name="Liebl W."/>
            <person name="Zverlov V."/>
        </authorList>
    </citation>
    <scope>NUCLEOTIDE SEQUENCE [LARGE SCALE GENOMIC DNA]</scope>
    <source>
        <strain evidence="1 2">MD1</strain>
    </source>
</reference>
<protein>
    <recommendedName>
        <fullName evidence="3">Peptidase C-terminal archaeal/bacterial domain-containing protein</fullName>
    </recommendedName>
</protein>
<dbReference type="Gene3D" id="2.60.120.380">
    <property type="match status" value="1"/>
</dbReference>
<proteinExistence type="predicted"/>
<dbReference type="EMBL" id="JACEGA010000001">
    <property type="protein sequence ID" value="MBB2182909.1"/>
    <property type="molecule type" value="Genomic_DNA"/>
</dbReference>
<evidence type="ECO:0008006" key="3">
    <source>
        <dbReference type="Google" id="ProtNLM"/>
    </source>
</evidence>
<dbReference type="AlphaFoldDB" id="A0A839K1Q1"/>
<evidence type="ECO:0000313" key="2">
    <source>
        <dbReference type="Proteomes" id="UP000574276"/>
    </source>
</evidence>
<sequence length="403" mass="45066">MKRVISTIMIIIVSMLLAVPGVNIQASENTTKKGISNYIPKDASQMLLANEQSELIPDLLQTEKDFAAFDSYYKVNFPESTKELVMPIKISAKGCLQIVLEEITTNYSNLVVSVYSDSSCTSKIGNSVYLFCGDLYKENSITLKESGTYYLKYELSRPSDTEALDFVIGLALYSNENKDLTKDPILSYQDRDLSDITYKIKVDSTGYITVQFAAFDDEYGYSSKFQLLNKDKKAVSKEANLSAKKNDKGKYNDIVQYYAVTKGTYYLKVNTNKGLYGIKYKFTSVKDKAGSSKSKATALKLGGSAVKGICAVTDKTSKGDWYKFTLSKSKSIKITINSKSDGNLKVEIMDSSGKPILYGIRTLYEKEYELELKSSGKWNKGTYYIKVTKPDKKSSGYYTVKVK</sequence>
<gene>
    <name evidence="1" type="ORF">H0486_08470</name>
</gene>